<dbReference type="EC" id="1.-.-.-" evidence="5"/>
<evidence type="ECO:0000256" key="2">
    <source>
        <dbReference type="ARBA" id="ARBA00023002"/>
    </source>
</evidence>
<comment type="caution">
    <text evidence="5">The sequence shown here is derived from an EMBL/GenBank/DDBJ whole genome shotgun (WGS) entry which is preliminary data.</text>
</comment>
<keyword evidence="3" id="KW-1133">Transmembrane helix</keyword>
<keyword evidence="2 5" id="KW-0560">Oxidoreductase</keyword>
<dbReference type="EMBL" id="JBHRYJ010000003">
    <property type="protein sequence ID" value="MFC3676628.1"/>
    <property type="molecule type" value="Genomic_DNA"/>
</dbReference>
<evidence type="ECO:0000313" key="5">
    <source>
        <dbReference type="EMBL" id="MFC3676628.1"/>
    </source>
</evidence>
<protein>
    <submittedName>
        <fullName evidence="5">NAD(P)H-dependent oxidoreductase</fullName>
        <ecNumber evidence="5">1.-.-.-</ecNumber>
        <ecNumber evidence="5">1.6.99.-</ecNumber>
    </submittedName>
</protein>
<dbReference type="PANTHER" id="PTHR10204:SF34">
    <property type="entry name" value="NAD(P)H DEHYDROGENASE [QUINONE] 1 ISOFORM 1"/>
    <property type="match status" value="1"/>
</dbReference>
<gene>
    <name evidence="5" type="ORF">ACFOOQ_13805</name>
</gene>
<keyword evidence="6" id="KW-1185">Reference proteome</keyword>
<organism evidence="5 6">
    <name type="scientific">Ferrovibrio xuzhouensis</name>
    <dbReference type="NCBI Taxonomy" id="1576914"/>
    <lineage>
        <taxon>Bacteria</taxon>
        <taxon>Pseudomonadati</taxon>
        <taxon>Pseudomonadota</taxon>
        <taxon>Alphaproteobacteria</taxon>
        <taxon>Rhodospirillales</taxon>
        <taxon>Rhodospirillaceae</taxon>
        <taxon>Ferrovibrio</taxon>
    </lineage>
</organism>
<comment type="similarity">
    <text evidence="1">Belongs to the NAD(P)H dehydrogenase (quinone) family.</text>
</comment>
<dbReference type="Gene3D" id="3.40.50.360">
    <property type="match status" value="1"/>
</dbReference>
<proteinExistence type="inferred from homology"/>
<evidence type="ECO:0000313" key="6">
    <source>
        <dbReference type="Proteomes" id="UP001595711"/>
    </source>
</evidence>
<accession>A0ABV7VI08</accession>
<evidence type="ECO:0000259" key="4">
    <source>
        <dbReference type="Pfam" id="PF02525"/>
    </source>
</evidence>
<keyword evidence="3" id="KW-0812">Transmembrane</keyword>
<feature type="transmembrane region" description="Helical" evidence="3">
    <location>
        <begin position="97"/>
        <end position="116"/>
    </location>
</feature>
<sequence length="212" mass="22741">MQVKAAAGGRRHPAAMTTAERSILIIQGHPDPAGGRLCHALAAAYARGAEAAGHRVEMIDVAMLDPPLLRSQADFEDGQPPACIVPAQAAIRRASHLVIIFPLWLGTMPALLKGVFEQALRPGSAFAYRPDGGTERLLNGRSARIIVTMGMPAWVFSWIYLGHGVKVLSRNILGLCGIAPVRTSLFGAVKTASPARRRAWLDRVERLGRSAL</sequence>
<evidence type="ECO:0000256" key="3">
    <source>
        <dbReference type="SAM" id="Phobius"/>
    </source>
</evidence>
<feature type="domain" description="Flavodoxin-like fold" evidence="4">
    <location>
        <begin position="22"/>
        <end position="199"/>
    </location>
</feature>
<dbReference type="InterPro" id="IPR003680">
    <property type="entry name" value="Flavodoxin_fold"/>
</dbReference>
<dbReference type="EC" id="1.6.99.-" evidence="5"/>
<dbReference type="PANTHER" id="PTHR10204">
    <property type="entry name" value="NAD P H OXIDOREDUCTASE-RELATED"/>
    <property type="match status" value="1"/>
</dbReference>
<keyword evidence="3" id="KW-0472">Membrane</keyword>
<dbReference type="SUPFAM" id="SSF52218">
    <property type="entry name" value="Flavoproteins"/>
    <property type="match status" value="1"/>
</dbReference>
<dbReference type="Pfam" id="PF02525">
    <property type="entry name" value="Flavodoxin_2"/>
    <property type="match status" value="1"/>
</dbReference>
<name>A0ABV7VI08_9PROT</name>
<dbReference type="RefSeq" id="WP_379727651.1">
    <property type="nucleotide sequence ID" value="NZ_JBHRYJ010000003.1"/>
</dbReference>
<feature type="transmembrane region" description="Helical" evidence="3">
    <location>
        <begin position="143"/>
        <end position="161"/>
    </location>
</feature>
<dbReference type="InterPro" id="IPR029039">
    <property type="entry name" value="Flavoprotein-like_sf"/>
</dbReference>
<dbReference type="GO" id="GO:0016491">
    <property type="term" value="F:oxidoreductase activity"/>
    <property type="evidence" value="ECO:0007669"/>
    <property type="project" value="UniProtKB-KW"/>
</dbReference>
<dbReference type="InterPro" id="IPR051545">
    <property type="entry name" value="NAD(P)H_dehydrogenase_qn"/>
</dbReference>
<dbReference type="Proteomes" id="UP001595711">
    <property type="component" value="Unassembled WGS sequence"/>
</dbReference>
<evidence type="ECO:0000256" key="1">
    <source>
        <dbReference type="ARBA" id="ARBA00006252"/>
    </source>
</evidence>
<reference evidence="6" key="1">
    <citation type="journal article" date="2019" name="Int. J. Syst. Evol. Microbiol.">
        <title>The Global Catalogue of Microorganisms (GCM) 10K type strain sequencing project: providing services to taxonomists for standard genome sequencing and annotation.</title>
        <authorList>
            <consortium name="The Broad Institute Genomics Platform"/>
            <consortium name="The Broad Institute Genome Sequencing Center for Infectious Disease"/>
            <person name="Wu L."/>
            <person name="Ma J."/>
        </authorList>
    </citation>
    <scope>NUCLEOTIDE SEQUENCE [LARGE SCALE GENOMIC DNA]</scope>
    <source>
        <strain evidence="6">KCTC 42182</strain>
    </source>
</reference>